<dbReference type="Proteomes" id="UP000472270">
    <property type="component" value="Unassembled WGS sequence"/>
</dbReference>
<keyword evidence="3" id="KW-0540">Nuclease</keyword>
<evidence type="ECO:0000256" key="3">
    <source>
        <dbReference type="ARBA" id="ARBA00022722"/>
    </source>
</evidence>
<dbReference type="GO" id="GO:0016787">
    <property type="term" value="F:hydrolase activity"/>
    <property type="evidence" value="ECO:0007669"/>
    <property type="project" value="InterPro"/>
</dbReference>
<keyword evidence="6" id="KW-0460">Magnesium</keyword>
<evidence type="ECO:0000313" key="10">
    <source>
        <dbReference type="Ensembl" id="ENSSRHP00000038801.1"/>
    </source>
</evidence>
<reference evidence="10" key="2">
    <citation type="submission" date="2025-09" db="UniProtKB">
        <authorList>
            <consortium name="Ensembl"/>
        </authorList>
    </citation>
    <scope>IDENTIFICATION</scope>
</reference>
<evidence type="ECO:0000256" key="5">
    <source>
        <dbReference type="ARBA" id="ARBA00022759"/>
    </source>
</evidence>
<keyword evidence="5" id="KW-0255">Endonuclease</keyword>
<dbReference type="PANTHER" id="PTHR21472:SF26">
    <property type="entry name" value="ENDONUCLEASE DOMAIN CONTAINING 1"/>
    <property type="match status" value="1"/>
</dbReference>
<dbReference type="SMART" id="SM00477">
    <property type="entry name" value="NUC"/>
    <property type="match status" value="1"/>
</dbReference>
<feature type="domain" description="ENPP1-3/EXOG-like endonuclease/phosphodiesterase" evidence="8">
    <location>
        <begin position="61"/>
        <end position="256"/>
    </location>
</feature>
<dbReference type="GO" id="GO:0004519">
    <property type="term" value="F:endonuclease activity"/>
    <property type="evidence" value="ECO:0007669"/>
    <property type="project" value="UniProtKB-KW"/>
</dbReference>
<keyword evidence="7" id="KW-0732">Signal</keyword>
<organism evidence="10 11">
    <name type="scientific">Sinocyclocheilus rhinocerous</name>
    <dbReference type="NCBI Taxonomy" id="307959"/>
    <lineage>
        <taxon>Eukaryota</taxon>
        <taxon>Metazoa</taxon>
        <taxon>Chordata</taxon>
        <taxon>Craniata</taxon>
        <taxon>Vertebrata</taxon>
        <taxon>Euteleostomi</taxon>
        <taxon>Actinopterygii</taxon>
        <taxon>Neopterygii</taxon>
        <taxon>Teleostei</taxon>
        <taxon>Ostariophysi</taxon>
        <taxon>Cypriniformes</taxon>
        <taxon>Cyprinidae</taxon>
        <taxon>Cyprininae</taxon>
        <taxon>Sinocyclocheilus</taxon>
    </lineage>
</organism>
<dbReference type="Ensembl" id="ENSSRHT00000039911.1">
    <property type="protein sequence ID" value="ENSSRHP00000038801.1"/>
    <property type="gene ID" value="ENSSRHG00000019767.1"/>
</dbReference>
<dbReference type="Gene3D" id="3.40.570.10">
    <property type="entry name" value="Extracellular Endonuclease, subunit A"/>
    <property type="match status" value="1"/>
</dbReference>
<feature type="domain" description="DNA/RNA non-specific endonuclease/pyrophosphatase/phosphodiesterase" evidence="9">
    <location>
        <begin position="60"/>
        <end position="259"/>
    </location>
</feature>
<dbReference type="SMART" id="SM00892">
    <property type="entry name" value="Endonuclease_NS"/>
    <property type="match status" value="1"/>
</dbReference>
<feature type="chain" id="PRO_5025562577" evidence="7">
    <location>
        <begin position="21"/>
        <end position="268"/>
    </location>
</feature>
<dbReference type="AlphaFoldDB" id="A0A673ID46"/>
<comment type="similarity">
    <text evidence="2">Belongs to the DNA/RNA non-specific endonuclease family.</text>
</comment>
<comment type="cofactor">
    <cofactor evidence="1">
        <name>Mg(2+)</name>
        <dbReference type="ChEBI" id="CHEBI:18420"/>
    </cofactor>
</comment>
<evidence type="ECO:0000256" key="4">
    <source>
        <dbReference type="ARBA" id="ARBA00022723"/>
    </source>
</evidence>
<evidence type="ECO:0000313" key="11">
    <source>
        <dbReference type="Proteomes" id="UP000472270"/>
    </source>
</evidence>
<evidence type="ECO:0000259" key="9">
    <source>
        <dbReference type="SMART" id="SM00892"/>
    </source>
</evidence>
<keyword evidence="4" id="KW-0479">Metal-binding</keyword>
<evidence type="ECO:0000256" key="2">
    <source>
        <dbReference type="ARBA" id="ARBA00010052"/>
    </source>
</evidence>
<dbReference type="GO" id="GO:0046872">
    <property type="term" value="F:metal ion binding"/>
    <property type="evidence" value="ECO:0007669"/>
    <property type="project" value="UniProtKB-KW"/>
</dbReference>
<accession>A0A673ID46</accession>
<sequence length="268" mass="30309">LHRSFIVCVLIGVFLSPADGHVVANFWDSPDCIKFFYKEKVPDLGASMPDVVRLCQRFLNTYHFATLYNTHYHTAVYSAYIFQPSNGGGRETRWFIEPQLVNPSWSKEMEDGYKLSQQNPDIYLGEKQALNEDYTNSGFDRGHLNPNGHHAGKINPTLNQNAWNKHESKLTSLFNGNCHQAYVLAGAIPSSNNWIIKNNVKRVNIPEYIWNAYCCVDQNGRPILSGAATALNTELNVVVERTLDEMVDFLQQFSDAPVNELFSGQCKA</sequence>
<dbReference type="Pfam" id="PF01223">
    <property type="entry name" value="Endonuclease_NS"/>
    <property type="match status" value="1"/>
</dbReference>
<evidence type="ECO:0000259" key="8">
    <source>
        <dbReference type="SMART" id="SM00477"/>
    </source>
</evidence>
<evidence type="ECO:0000256" key="7">
    <source>
        <dbReference type="SAM" id="SignalP"/>
    </source>
</evidence>
<dbReference type="InterPro" id="IPR044929">
    <property type="entry name" value="DNA/RNA_non-sp_Endonuclease_sf"/>
</dbReference>
<proteinExistence type="inferred from homology"/>
<reference evidence="10" key="1">
    <citation type="submission" date="2025-08" db="UniProtKB">
        <authorList>
            <consortium name="Ensembl"/>
        </authorList>
    </citation>
    <scope>IDENTIFICATION</scope>
</reference>
<dbReference type="InterPro" id="IPR044925">
    <property type="entry name" value="His-Me_finger_sf"/>
</dbReference>
<dbReference type="InterPro" id="IPR020821">
    <property type="entry name" value="ENPP1-3/EXOG-like_nuc-like"/>
</dbReference>
<dbReference type="SUPFAM" id="SSF54060">
    <property type="entry name" value="His-Me finger endonucleases"/>
    <property type="match status" value="1"/>
</dbReference>
<feature type="signal peptide" evidence="7">
    <location>
        <begin position="1"/>
        <end position="20"/>
    </location>
</feature>
<evidence type="ECO:0000256" key="1">
    <source>
        <dbReference type="ARBA" id="ARBA00001946"/>
    </source>
</evidence>
<keyword evidence="5" id="KW-0378">Hydrolase</keyword>
<dbReference type="PANTHER" id="PTHR21472">
    <property type="entry name" value="ENDONUCLEASE DOMAIN-CONTAINING 1 PROTEIN ENDOD1"/>
    <property type="match status" value="1"/>
</dbReference>
<dbReference type="PROSITE" id="PS01070">
    <property type="entry name" value="NUCLEASE_NON_SPEC"/>
    <property type="match status" value="1"/>
</dbReference>
<evidence type="ECO:0000256" key="6">
    <source>
        <dbReference type="ARBA" id="ARBA00022842"/>
    </source>
</evidence>
<dbReference type="InterPro" id="IPR039015">
    <property type="entry name" value="ENDOD1"/>
</dbReference>
<dbReference type="InterPro" id="IPR001604">
    <property type="entry name" value="Endo_G_ENPP1-like_dom"/>
</dbReference>
<protein>
    <submittedName>
        <fullName evidence="10">Si:dkey-243k1.3</fullName>
    </submittedName>
</protein>
<dbReference type="InterPro" id="IPR018524">
    <property type="entry name" value="DNA/RNA_endonuclease_AS"/>
</dbReference>
<keyword evidence="11" id="KW-1185">Reference proteome</keyword>
<dbReference type="GO" id="GO:0003676">
    <property type="term" value="F:nucleic acid binding"/>
    <property type="evidence" value="ECO:0007669"/>
    <property type="project" value="InterPro"/>
</dbReference>
<name>A0A673ID46_9TELE</name>